<dbReference type="Proteomes" id="UP001642540">
    <property type="component" value="Unassembled WGS sequence"/>
</dbReference>
<evidence type="ECO:0000256" key="1">
    <source>
        <dbReference type="SAM" id="Phobius"/>
    </source>
</evidence>
<sequence>MIMPFFSANRKFNFALLGFPSKTEIYSQNLYAYNTFLSDGVSLVLTFLYRNQIIRFHENLARFLVQAADENSTNPSNVYCINLLDKVFKTLTKYQIIIFFVIIVNLTVAAVVNIEIFFIHVNTQDMESLREYFIFALTMLWISFSYVGVTLTKLWFIGYLKCLNIGALLLQQNLQAVSSADEVDMVLERIRQFEFLTQEFNDAFGLIITVGFFSLSFAALNSIFQTMLYVMTSDAWVGWGHIGPLTVSVCVLFTLCEACNAFEMQYYFASSGKPMSDASKRHSIKDP</sequence>
<name>A0ABP1R2D7_9HEXA</name>
<keyword evidence="1" id="KW-1133">Transmembrane helix</keyword>
<organism evidence="2 3">
    <name type="scientific">Orchesella dallaii</name>
    <dbReference type="NCBI Taxonomy" id="48710"/>
    <lineage>
        <taxon>Eukaryota</taxon>
        <taxon>Metazoa</taxon>
        <taxon>Ecdysozoa</taxon>
        <taxon>Arthropoda</taxon>
        <taxon>Hexapoda</taxon>
        <taxon>Collembola</taxon>
        <taxon>Entomobryomorpha</taxon>
        <taxon>Entomobryoidea</taxon>
        <taxon>Orchesellidae</taxon>
        <taxon>Orchesellinae</taxon>
        <taxon>Orchesella</taxon>
    </lineage>
</organism>
<feature type="transmembrane region" description="Helical" evidence="1">
    <location>
        <begin position="96"/>
        <end position="120"/>
    </location>
</feature>
<keyword evidence="1" id="KW-0472">Membrane</keyword>
<evidence type="ECO:0008006" key="4">
    <source>
        <dbReference type="Google" id="ProtNLM"/>
    </source>
</evidence>
<protein>
    <recommendedName>
        <fullName evidence="4">Gustatory receptor</fullName>
    </recommendedName>
</protein>
<evidence type="ECO:0000313" key="2">
    <source>
        <dbReference type="EMBL" id="CAL8118156.1"/>
    </source>
</evidence>
<gene>
    <name evidence="2" type="ORF">ODALV1_LOCUS18005</name>
</gene>
<keyword evidence="1" id="KW-0812">Transmembrane</keyword>
<feature type="transmembrane region" description="Helical" evidence="1">
    <location>
        <begin position="236"/>
        <end position="256"/>
    </location>
</feature>
<accession>A0ABP1R2D7</accession>
<dbReference type="EMBL" id="CAXLJM020000057">
    <property type="protein sequence ID" value="CAL8118156.1"/>
    <property type="molecule type" value="Genomic_DNA"/>
</dbReference>
<proteinExistence type="predicted"/>
<comment type="caution">
    <text evidence="2">The sequence shown here is derived from an EMBL/GenBank/DDBJ whole genome shotgun (WGS) entry which is preliminary data.</text>
</comment>
<evidence type="ECO:0000313" key="3">
    <source>
        <dbReference type="Proteomes" id="UP001642540"/>
    </source>
</evidence>
<feature type="transmembrane region" description="Helical" evidence="1">
    <location>
        <begin position="132"/>
        <end position="156"/>
    </location>
</feature>
<reference evidence="2 3" key="1">
    <citation type="submission" date="2024-08" db="EMBL/GenBank/DDBJ databases">
        <authorList>
            <person name="Cucini C."/>
            <person name="Frati F."/>
        </authorList>
    </citation>
    <scope>NUCLEOTIDE SEQUENCE [LARGE SCALE GENOMIC DNA]</scope>
</reference>
<keyword evidence="3" id="KW-1185">Reference proteome</keyword>
<feature type="transmembrane region" description="Helical" evidence="1">
    <location>
        <begin position="203"/>
        <end position="224"/>
    </location>
</feature>